<gene>
    <name evidence="2" type="primary">LOC103520525</name>
</gene>
<dbReference type="RefSeq" id="XP_026687403.1">
    <property type="nucleotide sequence ID" value="XM_026831602.1"/>
</dbReference>
<sequence>MDQVLATMQASKLRRATREKTLEDFIHVKLPDNAKHRLEIKLVGVKSSEFVRTTEQGLRLFTKYQTTVHKERADEADYDSFKGFLIDSPLKVRAASRRPQRSP</sequence>
<evidence type="ECO:0000313" key="2">
    <source>
        <dbReference type="RefSeq" id="XP_026687403.1"/>
    </source>
</evidence>
<dbReference type="PaxDb" id="121845-A0A3Q0JJR7"/>
<reference evidence="2" key="1">
    <citation type="submission" date="2025-08" db="UniProtKB">
        <authorList>
            <consortium name="RefSeq"/>
        </authorList>
    </citation>
    <scope>IDENTIFICATION</scope>
</reference>
<dbReference type="GeneID" id="103520525"/>
<dbReference type="Proteomes" id="UP000079169">
    <property type="component" value="Unplaced"/>
</dbReference>
<keyword evidence="1" id="KW-1185">Reference proteome</keyword>
<protein>
    <submittedName>
        <fullName evidence="2">Arginyl-tRNA--protein transferase 1-like isoform X1</fullName>
    </submittedName>
</protein>
<dbReference type="STRING" id="121845.A0A3Q0JJR7"/>
<evidence type="ECO:0000313" key="1">
    <source>
        <dbReference type="Proteomes" id="UP000079169"/>
    </source>
</evidence>
<accession>A0A3Q0JJR7</accession>
<organism evidence="1 2">
    <name type="scientific">Diaphorina citri</name>
    <name type="common">Asian citrus psyllid</name>
    <dbReference type="NCBI Taxonomy" id="121845"/>
    <lineage>
        <taxon>Eukaryota</taxon>
        <taxon>Metazoa</taxon>
        <taxon>Ecdysozoa</taxon>
        <taxon>Arthropoda</taxon>
        <taxon>Hexapoda</taxon>
        <taxon>Insecta</taxon>
        <taxon>Pterygota</taxon>
        <taxon>Neoptera</taxon>
        <taxon>Paraneoptera</taxon>
        <taxon>Hemiptera</taxon>
        <taxon>Sternorrhyncha</taxon>
        <taxon>Psylloidea</taxon>
        <taxon>Psyllidae</taxon>
        <taxon>Diaphorininae</taxon>
        <taxon>Diaphorina</taxon>
    </lineage>
</organism>
<name>A0A3Q0JJR7_DIACI</name>
<proteinExistence type="predicted"/>
<dbReference type="AlphaFoldDB" id="A0A3Q0JJR7"/>